<evidence type="ECO:0000256" key="3">
    <source>
        <dbReference type="PROSITE-ProRule" id="PRU00339"/>
    </source>
</evidence>
<dbReference type="Proteomes" id="UP000319619">
    <property type="component" value="Unassembled WGS sequence"/>
</dbReference>
<dbReference type="PANTHER" id="PTHR44186">
    <property type="match status" value="1"/>
</dbReference>
<keyword evidence="1" id="KW-0677">Repeat</keyword>
<sequence>MDTEFERNLLIWLSKSEEFKKSWLARILTDNKLAELYGNYICNHPKELKCRTELSKIYLKQKRYKEAEKVLLECLQLKATDLNSRTELGRVYLEQKRYKEAEKVLLECLQLKATDLNSRTELGRVFQRMGRYKDAEDVLLNLLAIDKRNYFAMAELISVYDKMQDPDKCLQKFNEFLANVKISKGREHQAMFNNIFKLCKRYSYPEKAKEYFEKYKEILDERNKELYQSLFGE</sequence>
<evidence type="ECO:0000256" key="1">
    <source>
        <dbReference type="ARBA" id="ARBA00022737"/>
    </source>
</evidence>
<comment type="caution">
    <text evidence="4">The sequence shown here is derived from an EMBL/GenBank/DDBJ whole genome shotgun (WGS) entry which is preliminary data.</text>
</comment>
<evidence type="ECO:0000313" key="5">
    <source>
        <dbReference type="Proteomes" id="UP000319619"/>
    </source>
</evidence>
<dbReference type="EMBL" id="NJBN01000016">
    <property type="protein sequence ID" value="TKJ36582.1"/>
    <property type="molecule type" value="Genomic_DNA"/>
</dbReference>
<gene>
    <name evidence="4" type="ORF">CEE37_14985</name>
</gene>
<evidence type="ECO:0000313" key="4">
    <source>
        <dbReference type="EMBL" id="TKJ36582.1"/>
    </source>
</evidence>
<keyword evidence="2 3" id="KW-0802">TPR repeat</keyword>
<dbReference type="SMART" id="SM00028">
    <property type="entry name" value="TPR"/>
    <property type="match status" value="3"/>
</dbReference>
<name>A0A532UNW4_UNCL8</name>
<dbReference type="InterPro" id="IPR019734">
    <property type="entry name" value="TPR_rpt"/>
</dbReference>
<organism evidence="4 5">
    <name type="scientific">candidate division LCP-89 bacterium B3_LCP</name>
    <dbReference type="NCBI Taxonomy" id="2012998"/>
    <lineage>
        <taxon>Bacteria</taxon>
        <taxon>Pseudomonadati</taxon>
        <taxon>Bacteria division LCP-89</taxon>
    </lineage>
</organism>
<feature type="repeat" description="TPR" evidence="3">
    <location>
        <begin position="82"/>
        <end position="115"/>
    </location>
</feature>
<evidence type="ECO:0000256" key="2">
    <source>
        <dbReference type="ARBA" id="ARBA00022803"/>
    </source>
</evidence>
<dbReference type="PROSITE" id="PS50005">
    <property type="entry name" value="TPR"/>
    <property type="match status" value="1"/>
</dbReference>
<dbReference type="AlphaFoldDB" id="A0A532UNW4"/>
<dbReference type="PANTHER" id="PTHR44186:SF1">
    <property type="entry name" value="BARDET-BIEDL SYNDROME 4 PROTEIN"/>
    <property type="match status" value="1"/>
</dbReference>
<dbReference type="SUPFAM" id="SSF48452">
    <property type="entry name" value="TPR-like"/>
    <property type="match status" value="1"/>
</dbReference>
<dbReference type="Pfam" id="PF13176">
    <property type="entry name" value="TPR_7"/>
    <property type="match status" value="1"/>
</dbReference>
<dbReference type="Pfam" id="PF14559">
    <property type="entry name" value="TPR_19"/>
    <property type="match status" value="1"/>
</dbReference>
<proteinExistence type="predicted"/>
<accession>A0A532UNW4</accession>
<reference evidence="4 5" key="1">
    <citation type="submission" date="2017-06" db="EMBL/GenBank/DDBJ databases">
        <title>Novel microbial phyla capable of carbon fixation and sulfur reduction in deep-sea sediments.</title>
        <authorList>
            <person name="Huang J."/>
            <person name="Baker B."/>
            <person name="Wang Y."/>
        </authorList>
    </citation>
    <scope>NUCLEOTIDE SEQUENCE [LARGE SCALE GENOMIC DNA]</scope>
    <source>
        <strain evidence="4">B3_LCP</strain>
    </source>
</reference>
<dbReference type="Gene3D" id="1.25.40.10">
    <property type="entry name" value="Tetratricopeptide repeat domain"/>
    <property type="match status" value="1"/>
</dbReference>
<dbReference type="InterPro" id="IPR011990">
    <property type="entry name" value="TPR-like_helical_dom_sf"/>
</dbReference>
<protein>
    <submittedName>
        <fullName evidence="4">Uncharacterized protein</fullName>
    </submittedName>
</protein>